<protein>
    <submittedName>
        <fullName evidence="2">Uncharacterized protein</fullName>
    </submittedName>
</protein>
<keyword evidence="1" id="KW-0472">Membrane</keyword>
<gene>
    <name evidence="2" type="ORF">ATO12_15860</name>
</gene>
<keyword evidence="1" id="KW-0812">Transmembrane</keyword>
<evidence type="ECO:0000313" key="2">
    <source>
        <dbReference type="EMBL" id="EZH73414.1"/>
    </source>
</evidence>
<dbReference type="EMBL" id="AQRA01000005">
    <property type="protein sequence ID" value="EZH73414.1"/>
    <property type="molecule type" value="Genomic_DNA"/>
</dbReference>
<keyword evidence="3" id="KW-1185">Reference proteome</keyword>
<dbReference type="eggNOG" id="ENOG503354N">
    <property type="taxonomic scope" value="Bacteria"/>
</dbReference>
<feature type="transmembrane region" description="Helical" evidence="1">
    <location>
        <begin position="49"/>
        <end position="74"/>
    </location>
</feature>
<feature type="transmembrane region" description="Helical" evidence="1">
    <location>
        <begin position="7"/>
        <end position="29"/>
    </location>
</feature>
<dbReference type="STRING" id="1317122.ATO12_15860"/>
<proteinExistence type="predicted"/>
<keyword evidence="1" id="KW-1133">Transmembrane helix</keyword>
<reference evidence="2 3" key="1">
    <citation type="submission" date="2014-04" db="EMBL/GenBank/DDBJ databases">
        <title>Aquimarina sp. 22II-S11-z7 Genome Sequencing.</title>
        <authorList>
            <person name="Lai Q."/>
        </authorList>
    </citation>
    <scope>NUCLEOTIDE SEQUENCE [LARGE SCALE GENOMIC DNA]</scope>
    <source>
        <strain evidence="2 3">22II-S11-z7</strain>
    </source>
</reference>
<evidence type="ECO:0000256" key="1">
    <source>
        <dbReference type="SAM" id="Phobius"/>
    </source>
</evidence>
<dbReference type="Proteomes" id="UP000023541">
    <property type="component" value="Unassembled WGS sequence"/>
</dbReference>
<organism evidence="2 3">
    <name type="scientific">Aquimarina atlantica</name>
    <dbReference type="NCBI Taxonomy" id="1317122"/>
    <lineage>
        <taxon>Bacteria</taxon>
        <taxon>Pseudomonadati</taxon>
        <taxon>Bacteroidota</taxon>
        <taxon>Flavobacteriia</taxon>
        <taxon>Flavobacteriales</taxon>
        <taxon>Flavobacteriaceae</taxon>
        <taxon>Aquimarina</taxon>
    </lineage>
</organism>
<dbReference type="AlphaFoldDB" id="A0A023BTZ7"/>
<sequence>MKTMKQLVTYIVWMILSLALGIVYMRILLGPNKVPSEGLWYLFHIFYNLGLLHIGARIGGVIALLFIISDVFYLKKKLKNNIQATLTRFMLLLGIAMIVGGVHYILEKVVDVI</sequence>
<evidence type="ECO:0000313" key="3">
    <source>
        <dbReference type="Proteomes" id="UP000023541"/>
    </source>
</evidence>
<comment type="caution">
    <text evidence="2">The sequence shown here is derived from an EMBL/GenBank/DDBJ whole genome shotgun (WGS) entry which is preliminary data.</text>
</comment>
<name>A0A023BTZ7_9FLAO</name>
<accession>A0A023BTZ7</accession>
<feature type="transmembrane region" description="Helical" evidence="1">
    <location>
        <begin position="86"/>
        <end position="106"/>
    </location>
</feature>